<feature type="compositionally biased region" description="Polar residues" evidence="1">
    <location>
        <begin position="162"/>
        <end position="172"/>
    </location>
</feature>
<evidence type="ECO:0000256" key="1">
    <source>
        <dbReference type="SAM" id="MobiDB-lite"/>
    </source>
</evidence>
<dbReference type="AlphaFoldDB" id="E7CU17"/>
<keyword evidence="2" id="KW-0675">Receptor</keyword>
<feature type="compositionally biased region" description="Basic and acidic residues" evidence="1">
    <location>
        <begin position="56"/>
        <end position="82"/>
    </location>
</feature>
<organism evidence="2">
    <name type="scientific">Echis pyramidum leakeyi</name>
    <name type="common">Leakey's carpet viper</name>
    <name type="synonym">Echis carinatus leakeyi</name>
    <dbReference type="NCBI Taxonomy" id="38415"/>
    <lineage>
        <taxon>Eukaryota</taxon>
        <taxon>Metazoa</taxon>
        <taxon>Chordata</taxon>
        <taxon>Craniata</taxon>
        <taxon>Vertebrata</taxon>
        <taxon>Euteleostomi</taxon>
        <taxon>Lepidosauria</taxon>
        <taxon>Squamata</taxon>
        <taxon>Bifurcata</taxon>
        <taxon>Unidentata</taxon>
        <taxon>Episquamata</taxon>
        <taxon>Toxicofera</taxon>
        <taxon>Serpentes</taxon>
        <taxon>Colubroidea</taxon>
        <taxon>Viperidae</taxon>
        <taxon>Viperinae</taxon>
        <taxon>Echis</taxon>
    </lineage>
</organism>
<feature type="region of interest" description="Disordered" evidence="1">
    <location>
        <begin position="1"/>
        <end position="37"/>
    </location>
</feature>
<name>E7CU17_ECHPL</name>
<feature type="compositionally biased region" description="Polar residues" evidence="1">
    <location>
        <begin position="86"/>
        <end position="96"/>
    </location>
</feature>
<proteinExistence type="predicted"/>
<feature type="non-terminal residue" evidence="2">
    <location>
        <position position="1"/>
    </location>
</feature>
<dbReference type="EMBL" id="HM623445">
    <property type="protein sequence ID" value="ADU34078.1"/>
    <property type="molecule type" value="Genomic_DNA"/>
</dbReference>
<feature type="region of interest" description="Disordered" evidence="1">
    <location>
        <begin position="50"/>
        <end position="106"/>
    </location>
</feature>
<protein>
    <submittedName>
        <fullName evidence="2">Prolactin receptor</fullName>
    </submittedName>
</protein>
<accession>E7CU17</accession>
<feature type="compositionally biased region" description="Basic residues" evidence="1">
    <location>
        <begin position="9"/>
        <end position="19"/>
    </location>
</feature>
<feature type="region of interest" description="Disordered" evidence="1">
    <location>
        <begin position="136"/>
        <end position="192"/>
    </location>
</feature>
<sequence length="192" mass="21386">DQQLMPSHGKTHPNKHVKSAHQEIDCDSGRGSCESPSLVQEKYKEVRKLLPAAKVPDSDEVQRNDDRKKPSETLKLDPEKRLPHLTTKSLKSSTWPGDQAGHSYSPKCSSYDAIEICKRVLKATNVKRSLIWGKSEGKRCSQPPEPIETVSKGKTAQLEDGANSSLSAQHSQEAFWLMPPEQLPFTSTKPMD</sequence>
<feature type="non-terminal residue" evidence="2">
    <location>
        <position position="192"/>
    </location>
</feature>
<reference evidence="2" key="1">
    <citation type="journal article" date="2011" name="Mol. Biol. Evol.">
        <title>Gene tree parsimony of multilocus snake venom protein families reveals species tree conflict as a result of multiple parallel gene loss.</title>
        <authorList>
            <person name="Casewell N.R."/>
            <person name="Wagstaff S.C."/>
            <person name="Harrison R.A."/>
            <person name="Wuster W."/>
        </authorList>
    </citation>
    <scope>NUCLEOTIDE SEQUENCE</scope>
    <source>
        <strain evidence="2">1521</strain>
    </source>
</reference>
<evidence type="ECO:0000313" key="2">
    <source>
        <dbReference type="EMBL" id="ADU34078.1"/>
    </source>
</evidence>